<comment type="similarity">
    <text evidence="2">Belongs to the histidine acid phosphatase family.</text>
</comment>
<sequence length="279" mass="31987">MASSQSVRNQRIAMSFGFVILVIVLLYCLIGTVYSGAISRSRPARFQQSSKKDTLQLLHVVFRHGARTPADTYPLDPYFNETFYPNGWGQVFRHGARTPADTYPLDPYFNETFYPNGWGQVTNDGKDKLYKMGIWLHDRYGKFLGEYMPDSVYAQATGVSRTHVSLQTVLAGLYRPRNTALDWNRNLNWLPIPVFSQPLEEDSLLLVRTPCPRYYEARDDVYKLPEIASLHEKYKDMMKELSDHTGKHIENAEDVADVYTTLLAEKEFACPFLGPHVSK</sequence>
<evidence type="ECO:0000256" key="2">
    <source>
        <dbReference type="ARBA" id="ARBA00005375"/>
    </source>
</evidence>
<reference evidence="5" key="1">
    <citation type="submission" date="2013-02" db="EMBL/GenBank/DDBJ databases">
        <authorList>
            <person name="Hughes D."/>
        </authorList>
    </citation>
    <scope>NUCLEOTIDE SEQUENCE</scope>
    <source>
        <strain>Durham</strain>
        <strain evidence="5">NC isolate 2 -- Noor lab</strain>
    </source>
</reference>
<evidence type="ECO:0000256" key="3">
    <source>
        <dbReference type="SAM" id="Phobius"/>
    </source>
</evidence>
<dbReference type="EMBL" id="CAQQ02024534">
    <property type="status" value="NOT_ANNOTATED_CDS"/>
    <property type="molecule type" value="Genomic_DNA"/>
</dbReference>
<evidence type="ECO:0008006" key="6">
    <source>
        <dbReference type="Google" id="ProtNLM"/>
    </source>
</evidence>
<proteinExistence type="inferred from homology"/>
<dbReference type="STRING" id="36166.T1GPQ3"/>
<keyword evidence="5" id="KW-1185">Reference proteome</keyword>
<dbReference type="CDD" id="cd07061">
    <property type="entry name" value="HP_HAP_like"/>
    <property type="match status" value="1"/>
</dbReference>
<keyword evidence="3" id="KW-1133">Transmembrane helix</keyword>
<dbReference type="PROSITE" id="PS00616">
    <property type="entry name" value="HIS_ACID_PHOSPHAT_1"/>
    <property type="match status" value="1"/>
</dbReference>
<evidence type="ECO:0000313" key="4">
    <source>
        <dbReference type="EnsemblMetazoa" id="MESCA005592-PA"/>
    </source>
</evidence>
<dbReference type="EMBL" id="CAQQ02024533">
    <property type="status" value="NOT_ANNOTATED_CDS"/>
    <property type="molecule type" value="Genomic_DNA"/>
</dbReference>
<dbReference type="AlphaFoldDB" id="T1GPQ3"/>
<keyword evidence="3" id="KW-0472">Membrane</keyword>
<dbReference type="EMBL" id="CAQQ02024535">
    <property type="status" value="NOT_ANNOTATED_CDS"/>
    <property type="molecule type" value="Genomic_DNA"/>
</dbReference>
<dbReference type="InterPro" id="IPR029033">
    <property type="entry name" value="His_PPase_superfam"/>
</dbReference>
<evidence type="ECO:0000313" key="5">
    <source>
        <dbReference type="Proteomes" id="UP000015102"/>
    </source>
</evidence>
<dbReference type="PANTHER" id="PTHR11567:SF205">
    <property type="entry name" value="GH28721P-RELATED"/>
    <property type="match status" value="1"/>
</dbReference>
<dbReference type="Pfam" id="PF00328">
    <property type="entry name" value="His_Phos_2"/>
    <property type="match status" value="1"/>
</dbReference>
<feature type="transmembrane region" description="Helical" evidence="3">
    <location>
        <begin position="12"/>
        <end position="34"/>
    </location>
</feature>
<dbReference type="OMA" id="NETFYPN"/>
<dbReference type="PANTHER" id="PTHR11567">
    <property type="entry name" value="ACID PHOSPHATASE-RELATED"/>
    <property type="match status" value="1"/>
</dbReference>
<dbReference type="EMBL" id="CAQQ02024531">
    <property type="status" value="NOT_ANNOTATED_CDS"/>
    <property type="molecule type" value="Genomic_DNA"/>
</dbReference>
<dbReference type="InterPro" id="IPR033379">
    <property type="entry name" value="Acid_Pase_AS"/>
</dbReference>
<dbReference type="InterPro" id="IPR050645">
    <property type="entry name" value="Histidine_acid_phosphatase"/>
</dbReference>
<organism evidence="4 5">
    <name type="scientific">Megaselia scalaris</name>
    <name type="common">Humpbacked fly</name>
    <name type="synonym">Phora scalaris</name>
    <dbReference type="NCBI Taxonomy" id="36166"/>
    <lineage>
        <taxon>Eukaryota</taxon>
        <taxon>Metazoa</taxon>
        <taxon>Ecdysozoa</taxon>
        <taxon>Arthropoda</taxon>
        <taxon>Hexapoda</taxon>
        <taxon>Insecta</taxon>
        <taxon>Pterygota</taxon>
        <taxon>Neoptera</taxon>
        <taxon>Endopterygota</taxon>
        <taxon>Diptera</taxon>
        <taxon>Brachycera</taxon>
        <taxon>Muscomorpha</taxon>
        <taxon>Platypezoidea</taxon>
        <taxon>Phoridae</taxon>
        <taxon>Megaseliini</taxon>
        <taxon>Megaselia</taxon>
    </lineage>
</organism>
<reference evidence="4" key="2">
    <citation type="submission" date="2015-06" db="UniProtKB">
        <authorList>
            <consortium name="EnsemblMetazoa"/>
        </authorList>
    </citation>
    <scope>IDENTIFICATION</scope>
</reference>
<keyword evidence="3" id="KW-0812">Transmembrane</keyword>
<dbReference type="EnsemblMetazoa" id="MESCA005592-RA">
    <property type="protein sequence ID" value="MESCA005592-PA"/>
    <property type="gene ID" value="MESCA005592"/>
</dbReference>
<comment type="catalytic activity">
    <reaction evidence="1">
        <text>a phosphate monoester + H2O = an alcohol + phosphate</text>
        <dbReference type="Rhea" id="RHEA:15017"/>
        <dbReference type="ChEBI" id="CHEBI:15377"/>
        <dbReference type="ChEBI" id="CHEBI:30879"/>
        <dbReference type="ChEBI" id="CHEBI:43474"/>
        <dbReference type="ChEBI" id="CHEBI:67140"/>
        <dbReference type="EC" id="3.1.3.2"/>
    </reaction>
</comment>
<dbReference type="Gene3D" id="3.40.50.1240">
    <property type="entry name" value="Phosphoglycerate mutase-like"/>
    <property type="match status" value="2"/>
</dbReference>
<evidence type="ECO:0000256" key="1">
    <source>
        <dbReference type="ARBA" id="ARBA00000032"/>
    </source>
</evidence>
<name>T1GPQ3_MEGSC</name>
<dbReference type="GO" id="GO:0003993">
    <property type="term" value="F:acid phosphatase activity"/>
    <property type="evidence" value="ECO:0007669"/>
    <property type="project" value="UniProtKB-EC"/>
</dbReference>
<dbReference type="EMBL" id="CAQQ02024532">
    <property type="status" value="NOT_ANNOTATED_CDS"/>
    <property type="molecule type" value="Genomic_DNA"/>
</dbReference>
<dbReference type="Proteomes" id="UP000015102">
    <property type="component" value="Unassembled WGS sequence"/>
</dbReference>
<dbReference type="InterPro" id="IPR000560">
    <property type="entry name" value="His_Pase_clade-2"/>
</dbReference>
<dbReference type="SUPFAM" id="SSF53254">
    <property type="entry name" value="Phosphoglycerate mutase-like"/>
    <property type="match status" value="2"/>
</dbReference>
<accession>T1GPQ3</accession>
<dbReference type="HOGENOM" id="CLU_998497_0_0_1"/>
<protein>
    <recommendedName>
        <fullName evidence="6">Acid phosphatase</fullName>
    </recommendedName>
</protein>